<sequence>MHAFATLSIIWAHERSFVIYHLDLSRSNCDDESRRNHHDLGFIQSVVH</sequence>
<name>A0AAV5LH75_9ROSI</name>
<dbReference type="Proteomes" id="UP001054252">
    <property type="component" value="Unassembled WGS sequence"/>
</dbReference>
<comment type="caution">
    <text evidence="1">The sequence shown here is derived from an EMBL/GenBank/DDBJ whole genome shotgun (WGS) entry which is preliminary data.</text>
</comment>
<accession>A0AAV5LH75</accession>
<reference evidence="1 2" key="1">
    <citation type="journal article" date="2021" name="Commun. Biol.">
        <title>The genome of Shorea leprosula (Dipterocarpaceae) highlights the ecological relevance of drought in aseasonal tropical rainforests.</title>
        <authorList>
            <person name="Ng K.K.S."/>
            <person name="Kobayashi M.J."/>
            <person name="Fawcett J.A."/>
            <person name="Hatakeyama M."/>
            <person name="Paape T."/>
            <person name="Ng C.H."/>
            <person name="Ang C.C."/>
            <person name="Tnah L.H."/>
            <person name="Lee C.T."/>
            <person name="Nishiyama T."/>
            <person name="Sese J."/>
            <person name="O'Brien M.J."/>
            <person name="Copetti D."/>
            <person name="Mohd Noor M.I."/>
            <person name="Ong R.C."/>
            <person name="Putra M."/>
            <person name="Sireger I.Z."/>
            <person name="Indrioko S."/>
            <person name="Kosugi Y."/>
            <person name="Izuno A."/>
            <person name="Isagi Y."/>
            <person name="Lee S.L."/>
            <person name="Shimizu K.K."/>
        </authorList>
    </citation>
    <scope>NUCLEOTIDE SEQUENCE [LARGE SCALE GENOMIC DNA]</scope>
    <source>
        <strain evidence="1">214</strain>
    </source>
</reference>
<evidence type="ECO:0000313" key="2">
    <source>
        <dbReference type="Proteomes" id="UP001054252"/>
    </source>
</evidence>
<proteinExistence type="predicted"/>
<gene>
    <name evidence="1" type="ORF">SLEP1_g44361</name>
</gene>
<keyword evidence="2" id="KW-1185">Reference proteome</keyword>
<evidence type="ECO:0000313" key="1">
    <source>
        <dbReference type="EMBL" id="GKV36206.1"/>
    </source>
</evidence>
<dbReference type="AlphaFoldDB" id="A0AAV5LH75"/>
<dbReference type="EMBL" id="BPVZ01000115">
    <property type="protein sequence ID" value="GKV36206.1"/>
    <property type="molecule type" value="Genomic_DNA"/>
</dbReference>
<organism evidence="1 2">
    <name type="scientific">Rubroshorea leprosula</name>
    <dbReference type="NCBI Taxonomy" id="152421"/>
    <lineage>
        <taxon>Eukaryota</taxon>
        <taxon>Viridiplantae</taxon>
        <taxon>Streptophyta</taxon>
        <taxon>Embryophyta</taxon>
        <taxon>Tracheophyta</taxon>
        <taxon>Spermatophyta</taxon>
        <taxon>Magnoliopsida</taxon>
        <taxon>eudicotyledons</taxon>
        <taxon>Gunneridae</taxon>
        <taxon>Pentapetalae</taxon>
        <taxon>rosids</taxon>
        <taxon>malvids</taxon>
        <taxon>Malvales</taxon>
        <taxon>Dipterocarpaceae</taxon>
        <taxon>Rubroshorea</taxon>
    </lineage>
</organism>
<protein>
    <submittedName>
        <fullName evidence="1">Uncharacterized protein</fullName>
    </submittedName>
</protein>